<keyword evidence="3" id="KW-1185">Reference proteome</keyword>
<proteinExistence type="predicted"/>
<sequence length="80" mass="8524">MTLALVVLVIGYGEIEGRRRARANDARSATRPPDRFGSTGRNLSHARPSGCRGTRRGGRAVRPDPDSPPAASSDTTHQKG</sequence>
<reference evidence="2 3" key="1">
    <citation type="submission" date="2020-08" db="EMBL/GenBank/DDBJ databases">
        <title>Sequencing the genomes of 1000 actinobacteria strains.</title>
        <authorList>
            <person name="Klenk H.-P."/>
        </authorList>
    </citation>
    <scope>NUCLEOTIDE SEQUENCE [LARGE SCALE GENOMIC DNA]</scope>
    <source>
        <strain evidence="2 3">DSM 45486</strain>
    </source>
</reference>
<protein>
    <submittedName>
        <fullName evidence="2">Uncharacterized protein</fullName>
    </submittedName>
</protein>
<gene>
    <name evidence="2" type="ORF">F4560_006775</name>
</gene>
<comment type="caution">
    <text evidence="2">The sequence shown here is derived from an EMBL/GenBank/DDBJ whole genome shotgun (WGS) entry which is preliminary data.</text>
</comment>
<evidence type="ECO:0000256" key="1">
    <source>
        <dbReference type="SAM" id="MobiDB-lite"/>
    </source>
</evidence>
<dbReference type="Proteomes" id="UP000552097">
    <property type="component" value="Unassembled WGS sequence"/>
</dbReference>
<dbReference type="AlphaFoldDB" id="A0A7W9HR88"/>
<dbReference type="EMBL" id="JACHMO010000001">
    <property type="protein sequence ID" value="MBB5807007.1"/>
    <property type="molecule type" value="Genomic_DNA"/>
</dbReference>
<feature type="region of interest" description="Disordered" evidence="1">
    <location>
        <begin position="19"/>
        <end position="80"/>
    </location>
</feature>
<evidence type="ECO:0000313" key="2">
    <source>
        <dbReference type="EMBL" id="MBB5807007.1"/>
    </source>
</evidence>
<evidence type="ECO:0000313" key="3">
    <source>
        <dbReference type="Proteomes" id="UP000552097"/>
    </source>
</evidence>
<name>A0A7W9HR88_9PSEU</name>
<accession>A0A7W9HR88</accession>
<organism evidence="2 3">
    <name type="scientific">Saccharothrix ecbatanensis</name>
    <dbReference type="NCBI Taxonomy" id="1105145"/>
    <lineage>
        <taxon>Bacteria</taxon>
        <taxon>Bacillati</taxon>
        <taxon>Actinomycetota</taxon>
        <taxon>Actinomycetes</taxon>
        <taxon>Pseudonocardiales</taxon>
        <taxon>Pseudonocardiaceae</taxon>
        <taxon>Saccharothrix</taxon>
    </lineage>
</organism>